<evidence type="ECO:0008006" key="4">
    <source>
        <dbReference type="Google" id="ProtNLM"/>
    </source>
</evidence>
<name>A0AAV1YKU5_LUPLU</name>
<gene>
    <name evidence="2" type="ORF">LLUT_LOCUS34640</name>
</gene>
<feature type="signal peptide" evidence="1">
    <location>
        <begin position="1"/>
        <end position="26"/>
    </location>
</feature>
<organism evidence="2 3">
    <name type="scientific">Lupinus luteus</name>
    <name type="common">European yellow lupine</name>
    <dbReference type="NCBI Taxonomy" id="3873"/>
    <lineage>
        <taxon>Eukaryota</taxon>
        <taxon>Viridiplantae</taxon>
        <taxon>Streptophyta</taxon>
        <taxon>Embryophyta</taxon>
        <taxon>Tracheophyta</taxon>
        <taxon>Spermatophyta</taxon>
        <taxon>Magnoliopsida</taxon>
        <taxon>eudicotyledons</taxon>
        <taxon>Gunneridae</taxon>
        <taxon>Pentapetalae</taxon>
        <taxon>rosids</taxon>
        <taxon>fabids</taxon>
        <taxon>Fabales</taxon>
        <taxon>Fabaceae</taxon>
        <taxon>Papilionoideae</taxon>
        <taxon>50 kb inversion clade</taxon>
        <taxon>genistoids sensu lato</taxon>
        <taxon>core genistoids</taxon>
        <taxon>Genisteae</taxon>
        <taxon>Lupinus</taxon>
    </lineage>
</organism>
<dbReference type="AlphaFoldDB" id="A0AAV1YKU5"/>
<proteinExistence type="predicted"/>
<evidence type="ECO:0000313" key="3">
    <source>
        <dbReference type="Proteomes" id="UP001497480"/>
    </source>
</evidence>
<feature type="chain" id="PRO_5043796861" description="Transmembrane protein" evidence="1">
    <location>
        <begin position="27"/>
        <end position="106"/>
    </location>
</feature>
<reference evidence="2 3" key="1">
    <citation type="submission" date="2024-03" db="EMBL/GenBank/DDBJ databases">
        <authorList>
            <person name="Martinez-Hernandez J."/>
        </authorList>
    </citation>
    <scope>NUCLEOTIDE SEQUENCE [LARGE SCALE GENOMIC DNA]</scope>
</reference>
<protein>
    <recommendedName>
        <fullName evidence="4">Transmembrane protein</fullName>
    </recommendedName>
</protein>
<dbReference type="EMBL" id="CAXHTB010000025">
    <property type="protein sequence ID" value="CAL0333580.1"/>
    <property type="molecule type" value="Genomic_DNA"/>
</dbReference>
<sequence>MGKPSALVHFFVPLLLIVTFCYATSALPTTQLSAGDKVNTDGKLVKEGIAKTSPKVDDEEAKFKGFFHHKFPLFKKPFYNKEIPTYKPIPVQYPVNKPIPGYKPIP</sequence>
<keyword evidence="3" id="KW-1185">Reference proteome</keyword>
<accession>A0AAV1YKU5</accession>
<keyword evidence="1" id="KW-0732">Signal</keyword>
<evidence type="ECO:0000256" key="1">
    <source>
        <dbReference type="SAM" id="SignalP"/>
    </source>
</evidence>
<dbReference type="Proteomes" id="UP001497480">
    <property type="component" value="Unassembled WGS sequence"/>
</dbReference>
<comment type="caution">
    <text evidence="2">The sequence shown here is derived from an EMBL/GenBank/DDBJ whole genome shotgun (WGS) entry which is preliminary data.</text>
</comment>
<evidence type="ECO:0000313" key="2">
    <source>
        <dbReference type="EMBL" id="CAL0333580.1"/>
    </source>
</evidence>